<sequence>MQNVIGIIPDLIKMVEIPGHGEEKKEIVMNAIREILKALKIYHPILDIALSIIIDGLVKIIFPKKA</sequence>
<dbReference type="EMBL" id="QGGI01000020">
    <property type="protein sequence ID" value="PWJ88068.1"/>
    <property type="molecule type" value="Genomic_DNA"/>
</dbReference>
<keyword evidence="2" id="KW-1185">Reference proteome</keyword>
<gene>
    <name evidence="1" type="ORF">C7380_1206</name>
</gene>
<accession>A0AA45C575</accession>
<name>A0AA45C575_9BACT</name>
<evidence type="ECO:0000313" key="1">
    <source>
        <dbReference type="EMBL" id="PWJ88068.1"/>
    </source>
</evidence>
<dbReference type="AlphaFoldDB" id="A0AA45C575"/>
<reference evidence="1 2" key="1">
    <citation type="submission" date="2018-05" db="EMBL/GenBank/DDBJ databases">
        <title>Genomic Encyclopedia of Type Strains, Phase IV (KMG-IV): sequencing the most valuable type-strain genomes for metagenomic binning, comparative biology and taxonomic classification.</title>
        <authorList>
            <person name="Goeker M."/>
        </authorList>
    </citation>
    <scope>NUCLEOTIDE SEQUENCE [LARGE SCALE GENOMIC DNA]</scope>
    <source>
        <strain evidence="1 2">DSM 24906</strain>
    </source>
</reference>
<comment type="caution">
    <text evidence="1">The sequence shown here is derived from an EMBL/GenBank/DDBJ whole genome shotgun (WGS) entry which is preliminary data.</text>
</comment>
<dbReference type="RefSeq" id="WP_109605989.1">
    <property type="nucleotide sequence ID" value="NZ_JAMHJO010000002.1"/>
</dbReference>
<organism evidence="1 2">
    <name type="scientific">Oceanotoga teriensis</name>
    <dbReference type="NCBI Taxonomy" id="515440"/>
    <lineage>
        <taxon>Bacteria</taxon>
        <taxon>Thermotogati</taxon>
        <taxon>Thermotogota</taxon>
        <taxon>Thermotogae</taxon>
        <taxon>Petrotogales</taxon>
        <taxon>Petrotogaceae</taxon>
        <taxon>Oceanotoga</taxon>
    </lineage>
</organism>
<proteinExistence type="predicted"/>
<protein>
    <submittedName>
        <fullName evidence="1">Uncharacterized protein</fullName>
    </submittedName>
</protein>
<dbReference type="Proteomes" id="UP000245921">
    <property type="component" value="Unassembled WGS sequence"/>
</dbReference>
<evidence type="ECO:0000313" key="2">
    <source>
        <dbReference type="Proteomes" id="UP000245921"/>
    </source>
</evidence>